<dbReference type="AlphaFoldDB" id="A0A0P9TMV5"/>
<dbReference type="Proteomes" id="UP000050265">
    <property type="component" value="Unassembled WGS sequence"/>
</dbReference>
<evidence type="ECO:0000313" key="1">
    <source>
        <dbReference type="EMBL" id="KPX72982.1"/>
    </source>
</evidence>
<gene>
    <name evidence="1" type="ORF">ALO35_05742</name>
</gene>
<evidence type="ECO:0000313" key="2">
    <source>
        <dbReference type="Proteomes" id="UP000050265"/>
    </source>
</evidence>
<dbReference type="PATRIC" id="fig|53707.9.peg.2170"/>
<name>A0A0P9TMV5_PSEAV</name>
<accession>A0A0P9TMV5</accession>
<comment type="caution">
    <text evidence="1">The sequence shown here is derived from an EMBL/GenBank/DDBJ whole genome shotgun (WGS) entry which is preliminary data.</text>
</comment>
<proteinExistence type="predicted"/>
<dbReference type="EMBL" id="LJQP01000137">
    <property type="protein sequence ID" value="KPX72982.1"/>
    <property type="molecule type" value="Genomic_DNA"/>
</dbReference>
<reference evidence="1 2" key="1">
    <citation type="submission" date="2015-09" db="EMBL/GenBank/DDBJ databases">
        <title>Genome announcement of multiple Pseudomonas syringae strains.</title>
        <authorList>
            <person name="Thakur S."/>
            <person name="Wang P.W."/>
            <person name="Gong Y."/>
            <person name="Weir B.S."/>
            <person name="Guttman D.S."/>
        </authorList>
    </citation>
    <scope>NUCLEOTIDE SEQUENCE [LARGE SCALE GENOMIC DNA]</scope>
    <source>
        <strain evidence="1 2">ICMP3507</strain>
    </source>
</reference>
<protein>
    <submittedName>
        <fullName evidence="1">Uncharacterized protein</fullName>
    </submittedName>
</protein>
<organism evidence="1 2">
    <name type="scientific">Pseudomonas amygdali pv. lachrymans</name>
    <name type="common">Pseudomonas syringae pv. lachrymans</name>
    <dbReference type="NCBI Taxonomy" id="53707"/>
    <lineage>
        <taxon>Bacteria</taxon>
        <taxon>Pseudomonadati</taxon>
        <taxon>Pseudomonadota</taxon>
        <taxon>Gammaproteobacteria</taxon>
        <taxon>Pseudomonadales</taxon>
        <taxon>Pseudomonadaceae</taxon>
        <taxon>Pseudomonas</taxon>
        <taxon>Pseudomonas amygdali</taxon>
    </lineage>
</organism>
<sequence>MNWLFGDPESYQRSDVTRDGAVGHRRQFENVEWQEREASIGSGSQLYPDKTGHHQLLYQTSEAGQEGCLMELNPVVLFELDVVVPAQQFRIEYTLVDKGGLPVVPEFLLRLLKISALLPAEIANYFGFTAQELSFAITPFLQTGELKTRSDGRIELTDKGRGLFAGNHESPIVKRKEEREQMFVFDLLAFTYLGKSLGDADSKRCLELQAPSDMLSESGAKAVGAFMLQIYDIHRAGHLGGQEQDEGPPELYKVAGVKKVRDGWEKIEERVSIDADYRQIRFVAKEGLRENEIYMRQRTEQLSRMLGRENLDQVLQLADILGDSDAYDLVSSNGLDLSALYYSASAVAQVRESSGLRLFGSLQLQQNWDRVFSVLRKHQKALQSEPQAAPISLSWLAPSSHELWGRSARHAQICSAFFDLSKTKSKGGGSDGKSVFDGKILIPVSASDDWPAIKRAKGDCSNAKLLLCGFVESEQLAPLEAMVIHGKCAVVIYHLVLPTLSPVPIPFGFITEDAAKILNVENLINRTMGEYVTGNTQRYLGSFERPAA</sequence>